<evidence type="ECO:0000313" key="4">
    <source>
        <dbReference type="Proteomes" id="UP000694428"/>
    </source>
</evidence>
<dbReference type="InterPro" id="IPR013783">
    <property type="entry name" value="Ig-like_fold"/>
</dbReference>
<organism evidence="3 4">
    <name type="scientific">Pavo cristatus</name>
    <name type="common">Indian peafowl</name>
    <name type="synonym">Blue peafowl</name>
    <dbReference type="NCBI Taxonomy" id="9049"/>
    <lineage>
        <taxon>Eukaryota</taxon>
        <taxon>Metazoa</taxon>
        <taxon>Chordata</taxon>
        <taxon>Craniata</taxon>
        <taxon>Vertebrata</taxon>
        <taxon>Euteleostomi</taxon>
        <taxon>Archelosauria</taxon>
        <taxon>Archosauria</taxon>
        <taxon>Dinosauria</taxon>
        <taxon>Saurischia</taxon>
        <taxon>Theropoda</taxon>
        <taxon>Coelurosauria</taxon>
        <taxon>Aves</taxon>
        <taxon>Neognathae</taxon>
        <taxon>Galloanserae</taxon>
        <taxon>Galliformes</taxon>
        <taxon>Phasianidae</taxon>
        <taxon>Phasianinae</taxon>
        <taxon>Pavo</taxon>
    </lineage>
</organism>
<dbReference type="PANTHER" id="PTHR11590">
    <property type="entry name" value="PROTEIN-GLUTAMINE GAMMA-GLUTAMYLTRANSFERASE"/>
    <property type="match status" value="1"/>
</dbReference>
<reference evidence="3" key="1">
    <citation type="submission" date="2025-08" db="UniProtKB">
        <authorList>
            <consortium name="Ensembl"/>
        </authorList>
    </citation>
    <scope>IDENTIFICATION</scope>
</reference>
<dbReference type="AlphaFoldDB" id="A0A8C9EIX6"/>
<protein>
    <recommendedName>
        <fullName evidence="2">Transglutaminase N-terminal domain-containing protein</fullName>
    </recommendedName>
</protein>
<feature type="domain" description="Transglutaminase N-terminal" evidence="2">
    <location>
        <begin position="18"/>
        <end position="117"/>
    </location>
</feature>
<dbReference type="GO" id="GO:0003810">
    <property type="term" value="F:protein-glutamine gamma-glutamyltransferase activity"/>
    <property type="evidence" value="ECO:0007669"/>
    <property type="project" value="TreeGrafter"/>
</dbReference>
<evidence type="ECO:0000259" key="2">
    <source>
        <dbReference type="Pfam" id="PF00868"/>
    </source>
</evidence>
<comment type="similarity">
    <text evidence="1">Belongs to the transglutaminase superfamily. Transglutaminase family.</text>
</comment>
<proteinExistence type="inferred from homology"/>
<reference evidence="3" key="2">
    <citation type="submission" date="2025-09" db="UniProtKB">
        <authorList>
            <consortium name="Ensembl"/>
        </authorList>
    </citation>
    <scope>IDENTIFICATION</scope>
</reference>
<name>A0A8C9EIX6_PAVCR</name>
<keyword evidence="4" id="KW-1185">Reference proteome</keyword>
<evidence type="ECO:0000256" key="1">
    <source>
        <dbReference type="ARBA" id="ARBA00005968"/>
    </source>
</evidence>
<dbReference type="InterPro" id="IPR014756">
    <property type="entry name" value="Ig_E-set"/>
</dbReference>
<accession>A0A8C9EIX6</accession>
<dbReference type="Pfam" id="PF00868">
    <property type="entry name" value="Transglut_N"/>
    <property type="match status" value="1"/>
</dbReference>
<evidence type="ECO:0000313" key="3">
    <source>
        <dbReference type="Ensembl" id="ENSPSTP00000001250.1"/>
    </source>
</evidence>
<dbReference type="Ensembl" id="ENSPSTT00000001314.1">
    <property type="protein sequence ID" value="ENSPSTP00000001250.1"/>
    <property type="gene ID" value="ENSPSTG00000000986.1"/>
</dbReference>
<dbReference type="InterPro" id="IPR001102">
    <property type="entry name" value="Transglutaminase_N"/>
</dbReference>
<dbReference type="Gene3D" id="2.60.40.10">
    <property type="entry name" value="Immunoglobulins"/>
    <property type="match status" value="1"/>
</dbReference>
<dbReference type="GO" id="GO:0005737">
    <property type="term" value="C:cytoplasm"/>
    <property type="evidence" value="ECO:0007669"/>
    <property type="project" value="TreeGrafter"/>
</dbReference>
<sequence length="160" mass="17538">SLSLSSREKCSNSLTISAAHHTSDYNSTQMILRRGQAFAITLNFQTTVQPEDNFTFIASTGPSPAESQQTKAVFHLSEDAANGWSATQEHCEPGCMSLIIVSPANAIIGRYKLKIRIVSGNKTSSALLGQFVLLFNPWCPSTFYCIMFFRKSGCHSTAYT</sequence>
<dbReference type="PANTHER" id="PTHR11590:SF50">
    <property type="entry name" value="PROTEIN-GLUTAMINE GAMMA-GLUTAMYLTRANSFERASE 6"/>
    <property type="match status" value="1"/>
</dbReference>
<dbReference type="FunFam" id="2.60.40.10:FF:000278">
    <property type="entry name" value="Protein-glutamine gamma-glutamyltransferase 2"/>
    <property type="match status" value="1"/>
</dbReference>
<dbReference type="InterPro" id="IPR050779">
    <property type="entry name" value="Transglutaminase"/>
</dbReference>
<dbReference type="Proteomes" id="UP000694428">
    <property type="component" value="Unplaced"/>
</dbReference>
<dbReference type="SUPFAM" id="SSF81296">
    <property type="entry name" value="E set domains"/>
    <property type="match status" value="1"/>
</dbReference>